<reference evidence="2 3" key="1">
    <citation type="journal article" date="2022" name="Nat. Genet.">
        <title>Improved pea reference genome and pan-genome highlight genomic features and evolutionary characteristics.</title>
        <authorList>
            <person name="Yang T."/>
            <person name="Liu R."/>
            <person name="Luo Y."/>
            <person name="Hu S."/>
            <person name="Wang D."/>
            <person name="Wang C."/>
            <person name="Pandey M.K."/>
            <person name="Ge S."/>
            <person name="Xu Q."/>
            <person name="Li N."/>
            <person name="Li G."/>
            <person name="Huang Y."/>
            <person name="Saxena R.K."/>
            <person name="Ji Y."/>
            <person name="Li M."/>
            <person name="Yan X."/>
            <person name="He Y."/>
            <person name="Liu Y."/>
            <person name="Wang X."/>
            <person name="Xiang C."/>
            <person name="Varshney R.K."/>
            <person name="Ding H."/>
            <person name="Gao S."/>
            <person name="Zong X."/>
        </authorList>
    </citation>
    <scope>NUCLEOTIDE SEQUENCE [LARGE SCALE GENOMIC DNA]</scope>
    <source>
        <strain evidence="2 3">cv. Zhongwan 6</strain>
    </source>
</reference>
<keyword evidence="1" id="KW-0472">Membrane</keyword>
<organism evidence="2 3">
    <name type="scientific">Pisum sativum</name>
    <name type="common">Garden pea</name>
    <name type="synonym">Lathyrus oleraceus</name>
    <dbReference type="NCBI Taxonomy" id="3888"/>
    <lineage>
        <taxon>Eukaryota</taxon>
        <taxon>Viridiplantae</taxon>
        <taxon>Streptophyta</taxon>
        <taxon>Embryophyta</taxon>
        <taxon>Tracheophyta</taxon>
        <taxon>Spermatophyta</taxon>
        <taxon>Magnoliopsida</taxon>
        <taxon>eudicotyledons</taxon>
        <taxon>Gunneridae</taxon>
        <taxon>Pentapetalae</taxon>
        <taxon>rosids</taxon>
        <taxon>fabids</taxon>
        <taxon>Fabales</taxon>
        <taxon>Fabaceae</taxon>
        <taxon>Papilionoideae</taxon>
        <taxon>50 kb inversion clade</taxon>
        <taxon>NPAAA clade</taxon>
        <taxon>Hologalegina</taxon>
        <taxon>IRL clade</taxon>
        <taxon>Fabeae</taxon>
        <taxon>Lathyrus</taxon>
    </lineage>
</organism>
<feature type="non-terminal residue" evidence="2">
    <location>
        <position position="187"/>
    </location>
</feature>
<keyword evidence="1" id="KW-1133">Transmembrane helix</keyword>
<dbReference type="Proteomes" id="UP001058974">
    <property type="component" value="Chromosome 4"/>
</dbReference>
<sequence length="187" mass="22239">KLYRNSNHNTHIVYQELRTLFRIKFRSDHHFHHRLVFYEMTANGSPPPRAPPTALPMKRFKFVWRFLLLSNLALGAFLFARAKRRDSMEIHRKKTAHRLPKAKATVEVPPELPTSSADLNYDDFLFPVTMPADVRAPIPEEQQREVFKWMLEEKRKMKPKDAMEKKQIDEEKDILKQFLRAKSIPKF</sequence>
<dbReference type="AlphaFoldDB" id="A0A9D4X7K9"/>
<evidence type="ECO:0000313" key="3">
    <source>
        <dbReference type="Proteomes" id="UP001058974"/>
    </source>
</evidence>
<dbReference type="PANTHER" id="PTHR34364:SF10">
    <property type="entry name" value="PROTEIN, PUTATIVE-RELATED"/>
    <property type="match status" value="1"/>
</dbReference>
<accession>A0A9D4X7K9</accession>
<dbReference type="PANTHER" id="PTHR34364">
    <property type="entry name" value="WAS/WASL-INTERACTING FAMILY PROTEIN"/>
    <property type="match status" value="1"/>
</dbReference>
<dbReference type="EMBL" id="JAMSHJ010000004">
    <property type="protein sequence ID" value="KAI5415152.1"/>
    <property type="molecule type" value="Genomic_DNA"/>
</dbReference>
<feature type="transmembrane region" description="Helical" evidence="1">
    <location>
        <begin position="62"/>
        <end position="80"/>
    </location>
</feature>
<evidence type="ECO:0000313" key="2">
    <source>
        <dbReference type="EMBL" id="KAI5415152.1"/>
    </source>
</evidence>
<comment type="caution">
    <text evidence="2">The sequence shown here is derived from an EMBL/GenBank/DDBJ whole genome shotgun (WGS) entry which is preliminary data.</text>
</comment>
<name>A0A9D4X7K9_PEA</name>
<dbReference type="Gramene" id="Psat04G0056300-T1">
    <property type="protein sequence ID" value="KAI5415152.1"/>
    <property type="gene ID" value="KIW84_040563"/>
</dbReference>
<keyword evidence="1" id="KW-0812">Transmembrane</keyword>
<evidence type="ECO:0000256" key="1">
    <source>
        <dbReference type="SAM" id="Phobius"/>
    </source>
</evidence>
<keyword evidence="3" id="KW-1185">Reference proteome</keyword>
<protein>
    <submittedName>
        <fullName evidence="2">Uncharacterized protein</fullName>
    </submittedName>
</protein>
<gene>
    <name evidence="2" type="ORF">KIW84_040563</name>
</gene>
<proteinExistence type="predicted"/>